<evidence type="ECO:0000313" key="2">
    <source>
        <dbReference type="EMBL" id="CAH0998972.1"/>
    </source>
</evidence>
<evidence type="ECO:0000313" key="3">
    <source>
        <dbReference type="Proteomes" id="UP000837803"/>
    </source>
</evidence>
<reference evidence="2" key="1">
    <citation type="submission" date="2021-12" db="EMBL/GenBank/DDBJ databases">
        <authorList>
            <person name="Rodrigo-Torres L."/>
            <person name="Arahal R. D."/>
            <person name="Lucena T."/>
        </authorList>
    </citation>
    <scope>NUCLEOTIDE SEQUENCE</scope>
    <source>
        <strain evidence="2">CECT 8419</strain>
    </source>
</reference>
<dbReference type="Gene3D" id="3.40.630.30">
    <property type="match status" value="1"/>
</dbReference>
<evidence type="ECO:0000259" key="1">
    <source>
        <dbReference type="PROSITE" id="PS51186"/>
    </source>
</evidence>
<feature type="domain" description="N-acetyltransferase" evidence="1">
    <location>
        <begin position="1"/>
        <end position="152"/>
    </location>
</feature>
<dbReference type="PROSITE" id="PS51186">
    <property type="entry name" value="GNAT"/>
    <property type="match status" value="1"/>
</dbReference>
<organism evidence="2 3">
    <name type="scientific">Neolewinella maritima</name>
    <dbReference type="NCBI Taxonomy" id="1383882"/>
    <lineage>
        <taxon>Bacteria</taxon>
        <taxon>Pseudomonadati</taxon>
        <taxon>Bacteroidota</taxon>
        <taxon>Saprospiria</taxon>
        <taxon>Saprospirales</taxon>
        <taxon>Lewinellaceae</taxon>
        <taxon>Neolewinella</taxon>
    </lineage>
</organism>
<proteinExistence type="predicted"/>
<gene>
    <name evidence="2" type="ORF">LEM8419_00267</name>
</gene>
<accession>A0ABN8EYT9</accession>
<dbReference type="InterPro" id="IPR000182">
    <property type="entry name" value="GNAT_dom"/>
</dbReference>
<dbReference type="Proteomes" id="UP000837803">
    <property type="component" value="Unassembled WGS sequence"/>
</dbReference>
<dbReference type="SUPFAM" id="SSF55729">
    <property type="entry name" value="Acyl-CoA N-acyltransferases (Nat)"/>
    <property type="match status" value="1"/>
</dbReference>
<keyword evidence="3" id="KW-1185">Reference proteome</keyword>
<sequence length="316" mass="35777">MTVRPATPSDTDRIVELLKLSLGDVSTTKSAHFWRWKHLDNPFGASHVLLAEADGILVGVRAFMQWRWTDGRREYSALRAVDTATHPGYRGRGIFKKLTLQLIAERTAAGDDFIFNTPNSQSKPGYLKMGWQEVGRLPVALRINRPLALLQRKLGWAAAAWEPAPADVAKERDAFDWSLWEDWAGSPVQGWSTAYRPKYIGWRYRDCPVANYLPLGQRNSYLLVVHPKVTALGLEFRVVQAHVGPGQVGAAQAALQDLRRQFTPDYTSVAPGRNFDWGVSWIRREVGPVLTFRRLTFDQAPALTDWQYQLGDMELF</sequence>
<dbReference type="RefSeq" id="WP_238749172.1">
    <property type="nucleotide sequence ID" value="NZ_CAKLPZ010000001.1"/>
</dbReference>
<comment type="caution">
    <text evidence="2">The sequence shown here is derived from an EMBL/GenBank/DDBJ whole genome shotgun (WGS) entry which is preliminary data.</text>
</comment>
<name>A0ABN8EYT9_9BACT</name>
<dbReference type="EMBL" id="CAKLPZ010000001">
    <property type="protein sequence ID" value="CAH0998972.1"/>
    <property type="molecule type" value="Genomic_DNA"/>
</dbReference>
<dbReference type="Pfam" id="PF13527">
    <property type="entry name" value="Acetyltransf_9"/>
    <property type="match status" value="1"/>
</dbReference>
<protein>
    <recommendedName>
        <fullName evidence="1">N-acetyltransferase domain-containing protein</fullName>
    </recommendedName>
</protein>
<dbReference type="CDD" id="cd04301">
    <property type="entry name" value="NAT_SF"/>
    <property type="match status" value="1"/>
</dbReference>
<dbReference type="InterPro" id="IPR016181">
    <property type="entry name" value="Acyl_CoA_acyltransferase"/>
</dbReference>